<reference evidence="1 2" key="1">
    <citation type="submission" date="2024-05" db="EMBL/GenBank/DDBJ databases">
        <authorList>
            <person name="Wallberg A."/>
        </authorList>
    </citation>
    <scope>NUCLEOTIDE SEQUENCE [LARGE SCALE GENOMIC DNA]</scope>
</reference>
<evidence type="ECO:0000313" key="2">
    <source>
        <dbReference type="Proteomes" id="UP001497623"/>
    </source>
</evidence>
<proteinExistence type="predicted"/>
<gene>
    <name evidence="1" type="ORF">MNOR_LOCUS32610</name>
</gene>
<dbReference type="EMBL" id="CAXKWB010044734">
    <property type="protein sequence ID" value="CAL4161228.1"/>
    <property type="molecule type" value="Genomic_DNA"/>
</dbReference>
<name>A0AAV2S683_MEGNR</name>
<organism evidence="1 2">
    <name type="scientific">Meganyctiphanes norvegica</name>
    <name type="common">Northern krill</name>
    <name type="synonym">Thysanopoda norvegica</name>
    <dbReference type="NCBI Taxonomy" id="48144"/>
    <lineage>
        <taxon>Eukaryota</taxon>
        <taxon>Metazoa</taxon>
        <taxon>Ecdysozoa</taxon>
        <taxon>Arthropoda</taxon>
        <taxon>Crustacea</taxon>
        <taxon>Multicrustacea</taxon>
        <taxon>Malacostraca</taxon>
        <taxon>Eumalacostraca</taxon>
        <taxon>Eucarida</taxon>
        <taxon>Euphausiacea</taxon>
        <taxon>Euphausiidae</taxon>
        <taxon>Meganyctiphanes</taxon>
    </lineage>
</organism>
<comment type="caution">
    <text evidence="1">The sequence shown here is derived from an EMBL/GenBank/DDBJ whole genome shotgun (WGS) entry which is preliminary data.</text>
</comment>
<sequence>MCNDYPQPTHNNQSKNFVKQYADDFTQVIISKFNSNINWAKRETHKGNIEREIQRQNEFEKLWKISTNMDKFQLIHIGFHASPHITINGNIIPNTREAKLLGLEFTYVNFFHKTSQGKQEESQGSTSKTLPF</sequence>
<dbReference type="Proteomes" id="UP001497623">
    <property type="component" value="Unassembled WGS sequence"/>
</dbReference>
<dbReference type="AlphaFoldDB" id="A0AAV2S683"/>
<keyword evidence="2" id="KW-1185">Reference proteome</keyword>
<protein>
    <submittedName>
        <fullName evidence="1">Uncharacterized protein</fullName>
    </submittedName>
</protein>
<accession>A0AAV2S683</accession>
<evidence type="ECO:0000313" key="1">
    <source>
        <dbReference type="EMBL" id="CAL4161228.1"/>
    </source>
</evidence>